<dbReference type="Proteomes" id="UP001519921">
    <property type="component" value="Unassembled WGS sequence"/>
</dbReference>
<proteinExistence type="predicted"/>
<dbReference type="Gene3D" id="3.40.1190.20">
    <property type="match status" value="1"/>
</dbReference>
<name>A0ABS7APJ6_9CLOT</name>
<dbReference type="Pfam" id="PF08543">
    <property type="entry name" value="Phos_pyr_kin"/>
    <property type="match status" value="1"/>
</dbReference>
<evidence type="ECO:0000256" key="5">
    <source>
        <dbReference type="ARBA" id="ARBA00022840"/>
    </source>
</evidence>
<evidence type="ECO:0000256" key="4">
    <source>
        <dbReference type="ARBA" id="ARBA00022777"/>
    </source>
</evidence>
<keyword evidence="4 7" id="KW-0418">Kinase</keyword>
<feature type="domain" description="Pyridoxamine kinase/Phosphomethylpyrimidine kinase" evidence="6">
    <location>
        <begin position="75"/>
        <end position="259"/>
    </location>
</feature>
<sequence length="281" mass="31536">MKKPIKRVAAIHDICGFGKAALTNIIPVLSTLGVEVCPIPTMVLSTHTGGFGDPKIVKLKGYVADTFEHYKEFNIDFEGIFVGYLGTIDNIKETYEFIKGANKDTTLVCFDPIFGDYGNYYSNFNENYSEQLKKLLKYSDIITPNFTEACILADEKISEYVSEEQLLNISRKLFDFGCKNIIITSVPVKDKNKIATSIYLGRNDSINIIISNKLKKSYPGTGDIFTSVLIGKYLNGISLLDSVKDSCEFVERCIRESSKHDYDTKEGVLLESSLKYLNDLK</sequence>
<keyword evidence="3" id="KW-0547">Nucleotide-binding</keyword>
<gene>
    <name evidence="7" type="ORF">KYD98_10815</name>
</gene>
<evidence type="ECO:0000313" key="8">
    <source>
        <dbReference type="Proteomes" id="UP001519921"/>
    </source>
</evidence>
<comment type="caution">
    <text evidence="7">The sequence shown here is derived from an EMBL/GenBank/DDBJ whole genome shotgun (WGS) entry which is preliminary data.</text>
</comment>
<dbReference type="InterPro" id="IPR029056">
    <property type="entry name" value="Ribokinase-like"/>
</dbReference>
<dbReference type="GO" id="GO:0008478">
    <property type="term" value="F:pyridoxal kinase activity"/>
    <property type="evidence" value="ECO:0007669"/>
    <property type="project" value="UniProtKB-EC"/>
</dbReference>
<dbReference type="InterPro" id="IPR013749">
    <property type="entry name" value="PM/HMP-P_kinase-1"/>
</dbReference>
<evidence type="ECO:0000256" key="3">
    <source>
        <dbReference type="ARBA" id="ARBA00022741"/>
    </source>
</evidence>
<evidence type="ECO:0000259" key="6">
    <source>
        <dbReference type="Pfam" id="PF08543"/>
    </source>
</evidence>
<evidence type="ECO:0000256" key="2">
    <source>
        <dbReference type="ARBA" id="ARBA00022679"/>
    </source>
</evidence>
<dbReference type="RefSeq" id="WP_219780046.1">
    <property type="nucleotide sequence ID" value="NZ_JAHXPT010000008.1"/>
</dbReference>
<organism evidence="7 8">
    <name type="scientific">Clostridium weizhouense</name>
    <dbReference type="NCBI Taxonomy" id="2859781"/>
    <lineage>
        <taxon>Bacteria</taxon>
        <taxon>Bacillati</taxon>
        <taxon>Bacillota</taxon>
        <taxon>Clostridia</taxon>
        <taxon>Eubacteriales</taxon>
        <taxon>Clostridiaceae</taxon>
        <taxon>Clostridium</taxon>
    </lineage>
</organism>
<dbReference type="PANTHER" id="PTHR10534">
    <property type="entry name" value="PYRIDOXAL KINASE"/>
    <property type="match status" value="1"/>
</dbReference>
<dbReference type="InterPro" id="IPR004625">
    <property type="entry name" value="PyrdxlKinase"/>
</dbReference>
<keyword evidence="2 7" id="KW-0808">Transferase</keyword>
<evidence type="ECO:0000313" key="7">
    <source>
        <dbReference type="EMBL" id="MBW6410587.1"/>
    </source>
</evidence>
<reference evidence="7 8" key="1">
    <citation type="submission" date="2021-07" db="EMBL/GenBank/DDBJ databases">
        <title>Clostridium weizhouense sp. nov., an anaerobic bacterium isolated from activated sludge of Petroleum wastewater.</title>
        <authorList>
            <person name="Li Q."/>
        </authorList>
    </citation>
    <scope>NUCLEOTIDE SEQUENCE [LARGE SCALE GENOMIC DNA]</scope>
    <source>
        <strain evidence="7 8">YB-6</strain>
    </source>
</reference>
<dbReference type="PANTHER" id="PTHR10534:SF2">
    <property type="entry name" value="PYRIDOXAL KINASE"/>
    <property type="match status" value="1"/>
</dbReference>
<dbReference type="EMBL" id="JAHXPT010000008">
    <property type="protein sequence ID" value="MBW6410587.1"/>
    <property type="molecule type" value="Genomic_DNA"/>
</dbReference>
<dbReference type="NCBIfam" id="NF005491">
    <property type="entry name" value="PRK07105.1"/>
    <property type="match status" value="1"/>
</dbReference>
<dbReference type="EC" id="2.7.1.35" evidence="1"/>
<protein>
    <recommendedName>
        <fullName evidence="1">pyridoxal kinase</fullName>
        <ecNumber evidence="1">2.7.1.35</ecNumber>
    </recommendedName>
</protein>
<keyword evidence="5" id="KW-0067">ATP-binding</keyword>
<evidence type="ECO:0000256" key="1">
    <source>
        <dbReference type="ARBA" id="ARBA00012104"/>
    </source>
</evidence>
<keyword evidence="8" id="KW-1185">Reference proteome</keyword>
<dbReference type="SUPFAM" id="SSF53613">
    <property type="entry name" value="Ribokinase-like"/>
    <property type="match status" value="1"/>
</dbReference>
<accession>A0ABS7APJ6</accession>